<gene>
    <name evidence="3" type="ORF">D9758_008225</name>
</gene>
<protein>
    <recommendedName>
        <fullName evidence="2">Ribonuclease H1 N-terminal domain-containing protein</fullName>
    </recommendedName>
</protein>
<feature type="domain" description="Ribonuclease H1 N-terminal" evidence="2">
    <location>
        <begin position="187"/>
        <end position="227"/>
    </location>
</feature>
<name>A0A8H5G1I9_9AGAR</name>
<organism evidence="3 4">
    <name type="scientific">Tetrapyrgos nigripes</name>
    <dbReference type="NCBI Taxonomy" id="182062"/>
    <lineage>
        <taxon>Eukaryota</taxon>
        <taxon>Fungi</taxon>
        <taxon>Dikarya</taxon>
        <taxon>Basidiomycota</taxon>
        <taxon>Agaricomycotina</taxon>
        <taxon>Agaricomycetes</taxon>
        <taxon>Agaricomycetidae</taxon>
        <taxon>Agaricales</taxon>
        <taxon>Marasmiineae</taxon>
        <taxon>Marasmiaceae</taxon>
        <taxon>Tetrapyrgos</taxon>
    </lineage>
</organism>
<proteinExistence type="predicted"/>
<dbReference type="EMBL" id="JAACJM010000054">
    <property type="protein sequence ID" value="KAF5356595.1"/>
    <property type="molecule type" value="Genomic_DNA"/>
</dbReference>
<evidence type="ECO:0000313" key="4">
    <source>
        <dbReference type="Proteomes" id="UP000559256"/>
    </source>
</evidence>
<dbReference type="InterPro" id="IPR009027">
    <property type="entry name" value="Ribosomal_bL9/RNase_H1_N"/>
</dbReference>
<evidence type="ECO:0000259" key="2">
    <source>
        <dbReference type="Pfam" id="PF01693"/>
    </source>
</evidence>
<accession>A0A8H5G1I9</accession>
<feature type="region of interest" description="Disordered" evidence="1">
    <location>
        <begin position="140"/>
        <end position="177"/>
    </location>
</feature>
<dbReference type="InterPro" id="IPR011320">
    <property type="entry name" value="RNase_H1_N"/>
</dbReference>
<dbReference type="SUPFAM" id="SSF55658">
    <property type="entry name" value="L9 N-domain-like"/>
    <property type="match status" value="1"/>
</dbReference>
<feature type="compositionally biased region" description="Low complexity" evidence="1">
    <location>
        <begin position="143"/>
        <end position="159"/>
    </location>
</feature>
<dbReference type="Pfam" id="PF01693">
    <property type="entry name" value="Cauli_VI"/>
    <property type="match status" value="1"/>
</dbReference>
<reference evidence="3 4" key="1">
    <citation type="journal article" date="2020" name="ISME J.">
        <title>Uncovering the hidden diversity of litter-decomposition mechanisms in mushroom-forming fungi.</title>
        <authorList>
            <person name="Floudas D."/>
            <person name="Bentzer J."/>
            <person name="Ahren D."/>
            <person name="Johansson T."/>
            <person name="Persson P."/>
            <person name="Tunlid A."/>
        </authorList>
    </citation>
    <scope>NUCLEOTIDE SEQUENCE [LARGE SCALE GENOMIC DNA]</scope>
    <source>
        <strain evidence="3 4">CBS 291.85</strain>
    </source>
</reference>
<sequence length="314" mass="34664">MELAKEKEKLPSSQHPVRMELLALNTVHSWPVYYTVKYDCFQAEQQAKMGTFFLYNIANRFDSSPIYNPAQLTAQMESLLDDSGPGSGSEQSNHFAGNISDFYVSDSESESEDAGLSSGPLTPVRTRPQAENVKPLTLASSIPQVNPSGPQSQPSPSTSTLKLSAGPSKTPRKTPAKVKKYEKKWQAYVVYRGSQTGAFSRWTDVNAIIEQNPTTIYKGFHTYDFARQSFRQTQKSGILDALKDSDKSRPRFYCLVQGFAPGVYTSGFDLLNDGVSFGGGIVYVFDNAAEANALFVREFMANRVVKTPEPALGF</sequence>
<dbReference type="AlphaFoldDB" id="A0A8H5G1I9"/>
<dbReference type="Proteomes" id="UP000559256">
    <property type="component" value="Unassembled WGS sequence"/>
</dbReference>
<feature type="region of interest" description="Disordered" evidence="1">
    <location>
        <begin position="107"/>
        <end position="128"/>
    </location>
</feature>
<keyword evidence="4" id="KW-1185">Reference proteome</keyword>
<dbReference type="OrthoDB" id="3037695at2759"/>
<evidence type="ECO:0000313" key="3">
    <source>
        <dbReference type="EMBL" id="KAF5356595.1"/>
    </source>
</evidence>
<evidence type="ECO:0000256" key="1">
    <source>
        <dbReference type="SAM" id="MobiDB-lite"/>
    </source>
</evidence>
<comment type="caution">
    <text evidence="3">The sequence shown here is derived from an EMBL/GenBank/DDBJ whole genome shotgun (WGS) entry which is preliminary data.</text>
</comment>